<sequence>MISHSFYTQSAFRFGDWCGHMALFPVLDDMKNRTEKVKGGDSREVLRDWLSEYFAQNGAKYEFKIQLGISPDHHPTEDGSVVWDEATAPYQTIATVEFPPQGALSAERRVFWEDTMKLNPWVGMVDHQPLGSINRLRETVYEMSRKKREAANATLTQAINSVDEVP</sequence>
<dbReference type="AlphaFoldDB" id="A0A4Q4SJI9"/>
<evidence type="ECO:0000313" key="1">
    <source>
        <dbReference type="EMBL" id="RYO70352.1"/>
    </source>
</evidence>
<accession>A0A4Q4SJI9</accession>
<gene>
    <name evidence="1" type="ORF">AA0113_g3027</name>
</gene>
<evidence type="ECO:0000313" key="2">
    <source>
        <dbReference type="Proteomes" id="UP000293823"/>
    </source>
</evidence>
<protein>
    <submittedName>
        <fullName evidence="1">Uncharacterized protein</fullName>
    </submittedName>
</protein>
<dbReference type="SUPFAM" id="SSF56634">
    <property type="entry name" value="Heme-dependent catalase-like"/>
    <property type="match status" value="1"/>
</dbReference>
<dbReference type="Gene3D" id="2.40.180.10">
    <property type="entry name" value="Catalase core domain"/>
    <property type="match status" value="1"/>
</dbReference>
<dbReference type="InterPro" id="IPR020835">
    <property type="entry name" value="Catalase_sf"/>
</dbReference>
<dbReference type="GO" id="GO:0020037">
    <property type="term" value="F:heme binding"/>
    <property type="evidence" value="ECO:0007669"/>
    <property type="project" value="InterPro"/>
</dbReference>
<name>A0A4Q4SJI9_9PLEO</name>
<proteinExistence type="predicted"/>
<dbReference type="Proteomes" id="UP000293823">
    <property type="component" value="Unassembled WGS sequence"/>
</dbReference>
<dbReference type="EMBL" id="PEJP01000010">
    <property type="protein sequence ID" value="RYO70352.1"/>
    <property type="molecule type" value="Genomic_DNA"/>
</dbReference>
<organism evidence="1 2">
    <name type="scientific">Alternaria arborescens</name>
    <dbReference type="NCBI Taxonomy" id="156630"/>
    <lineage>
        <taxon>Eukaryota</taxon>
        <taxon>Fungi</taxon>
        <taxon>Dikarya</taxon>
        <taxon>Ascomycota</taxon>
        <taxon>Pezizomycotina</taxon>
        <taxon>Dothideomycetes</taxon>
        <taxon>Pleosporomycetidae</taxon>
        <taxon>Pleosporales</taxon>
        <taxon>Pleosporineae</taxon>
        <taxon>Pleosporaceae</taxon>
        <taxon>Alternaria</taxon>
        <taxon>Alternaria sect. Alternaria</taxon>
    </lineage>
</organism>
<dbReference type="OrthoDB" id="3358373at2759"/>
<comment type="caution">
    <text evidence="1">The sequence shown here is derived from an EMBL/GenBank/DDBJ whole genome shotgun (WGS) entry which is preliminary data.</text>
</comment>
<reference evidence="2" key="1">
    <citation type="journal article" date="2019" name="bioRxiv">
        <title>Genomics, evolutionary history and diagnostics of the Alternaria alternata species group including apple and Asian pear pathotypes.</title>
        <authorList>
            <person name="Armitage A.D."/>
            <person name="Cockerton H.M."/>
            <person name="Sreenivasaprasad S."/>
            <person name="Woodhall J.W."/>
            <person name="Lane C.R."/>
            <person name="Harrison R.J."/>
            <person name="Clarkson J.P."/>
        </authorList>
    </citation>
    <scope>NUCLEOTIDE SEQUENCE [LARGE SCALE GENOMIC DNA]</scope>
    <source>
        <strain evidence="2">RGR 97.0016</strain>
    </source>
</reference>
<keyword evidence="2" id="KW-1185">Reference proteome</keyword>